<keyword evidence="2" id="KW-0732">Signal</keyword>
<evidence type="ECO:0000256" key="2">
    <source>
        <dbReference type="SAM" id="SignalP"/>
    </source>
</evidence>
<protein>
    <recommendedName>
        <fullName evidence="3">DUF6377 domain-containing protein</fullName>
    </recommendedName>
</protein>
<dbReference type="KEGG" id="bcel:BcellWH2_01864"/>
<accession>A0A0P0GA59</accession>
<evidence type="ECO:0000313" key="4">
    <source>
        <dbReference type="EMBL" id="ALJ59117.1"/>
    </source>
</evidence>
<feature type="domain" description="DUF6377" evidence="3">
    <location>
        <begin position="256"/>
        <end position="503"/>
    </location>
</feature>
<dbReference type="InterPro" id="IPR045957">
    <property type="entry name" value="DUF6377"/>
</dbReference>
<keyword evidence="1" id="KW-0472">Membrane</keyword>
<organism evidence="4 5">
    <name type="scientific">Bacteroides cellulosilyticus</name>
    <dbReference type="NCBI Taxonomy" id="246787"/>
    <lineage>
        <taxon>Bacteria</taxon>
        <taxon>Pseudomonadati</taxon>
        <taxon>Bacteroidota</taxon>
        <taxon>Bacteroidia</taxon>
        <taxon>Bacteroidales</taxon>
        <taxon>Bacteroidaceae</taxon>
        <taxon>Bacteroides</taxon>
    </lineage>
</organism>
<sequence length="539" mass="63050">MRKLKVFLAVLLASLSLHIHPSEIDSLLRELDMSIRNRPQYTLKRQEQIDALQRKLRLSHSDQERYNLYRELFGKYRSYRMDSALWVANQRVELAKRMKNPLYIRSAELNIAEVMIGVAMYKEGLEILDGIKSADLDASGVSYYYYQYHQVYTLMADYAFSDQMKEHYRGLAYQYKDSIISMRRPGSQGYLLMMSEKLLYEEKYDEAIEILKSCYKTHEEKGYSVAIPSIGLANAYAFMGNTELQKKYLAISAIADIQAATKEYISLWKLANLLFQEGDIKRAYTYIECSMQDATFCNARYRTQEISELLPVISRTYENKLKEEKTQMVALVILTSVLLVILLIALMFIFYQMKRLNVARKAVNTMNEELKHINSDLHTLNDKLQESNQVKEEYIGYVFNMCSLYINKQEEQRKMLARKIKTGQLDDLYKTVNSSSFVANELKEFFYTFDSVFLKLYPKFIEQFNTLLQEDERICPKEGELLPPELRVFALIRLGITDSGKIANFLHYSAQTVYNYRLKVRNKSLLSKDEFMEAVQQIG</sequence>
<gene>
    <name evidence="4" type="ORF">BcellWH2_01864</name>
</gene>
<dbReference type="PATRIC" id="fig|246787.4.peg.1923"/>
<dbReference type="EMBL" id="CP012801">
    <property type="protein sequence ID" value="ALJ59117.1"/>
    <property type="molecule type" value="Genomic_DNA"/>
</dbReference>
<evidence type="ECO:0000259" key="3">
    <source>
        <dbReference type="Pfam" id="PF19904"/>
    </source>
</evidence>
<evidence type="ECO:0000313" key="5">
    <source>
        <dbReference type="Proteomes" id="UP000061809"/>
    </source>
</evidence>
<proteinExistence type="predicted"/>
<dbReference type="AlphaFoldDB" id="A0A0P0GA59"/>
<reference evidence="4 5" key="1">
    <citation type="journal article" date="2015" name="Science">
        <title>Genetic determinants of in vivo fitness and diet responsiveness in multiple human gut Bacteroides.</title>
        <authorList>
            <person name="Wu M."/>
            <person name="McNulty N.P."/>
            <person name="Rodionov D.A."/>
            <person name="Khoroshkin M.S."/>
            <person name="Griffin N.W."/>
            <person name="Cheng J."/>
            <person name="Latreille P."/>
            <person name="Kerstetter R.A."/>
            <person name="Terrapon N."/>
            <person name="Henrissat B."/>
            <person name="Osterman A.L."/>
            <person name="Gordon J.I."/>
        </authorList>
    </citation>
    <scope>NUCLEOTIDE SEQUENCE [LARGE SCALE GENOMIC DNA]</scope>
    <source>
        <strain evidence="4 5">WH2</strain>
    </source>
</reference>
<feature type="signal peptide" evidence="2">
    <location>
        <begin position="1"/>
        <end position="19"/>
    </location>
</feature>
<dbReference type="Proteomes" id="UP000061809">
    <property type="component" value="Chromosome"/>
</dbReference>
<name>A0A0P0GA59_9BACE</name>
<keyword evidence="1" id="KW-1133">Transmembrane helix</keyword>
<feature type="chain" id="PRO_5006047414" description="DUF6377 domain-containing protein" evidence="2">
    <location>
        <begin position="20"/>
        <end position="539"/>
    </location>
</feature>
<feature type="transmembrane region" description="Helical" evidence="1">
    <location>
        <begin position="328"/>
        <end position="351"/>
    </location>
</feature>
<dbReference type="RefSeq" id="WP_029427748.1">
    <property type="nucleotide sequence ID" value="NZ_CP012801.1"/>
</dbReference>
<evidence type="ECO:0000256" key="1">
    <source>
        <dbReference type="SAM" id="Phobius"/>
    </source>
</evidence>
<keyword evidence="1" id="KW-0812">Transmembrane</keyword>
<dbReference type="Pfam" id="PF19904">
    <property type="entry name" value="DUF6377"/>
    <property type="match status" value="1"/>
</dbReference>